<dbReference type="STRING" id="1560345.AWL63_18575"/>
<organism evidence="2 3">
    <name type="scientific">Sphingomonas panacis</name>
    <dbReference type="NCBI Taxonomy" id="1560345"/>
    <lineage>
        <taxon>Bacteria</taxon>
        <taxon>Pseudomonadati</taxon>
        <taxon>Pseudomonadota</taxon>
        <taxon>Alphaproteobacteria</taxon>
        <taxon>Sphingomonadales</taxon>
        <taxon>Sphingomonadaceae</taxon>
        <taxon>Sphingomonas</taxon>
    </lineage>
</organism>
<dbReference type="Gene3D" id="1.10.10.10">
    <property type="entry name" value="Winged helix-like DNA-binding domain superfamily/Winged helix DNA-binding domain"/>
    <property type="match status" value="1"/>
</dbReference>
<evidence type="ECO:0000259" key="1">
    <source>
        <dbReference type="Pfam" id="PF01047"/>
    </source>
</evidence>
<gene>
    <name evidence="2" type="ORF">AWL63_18575</name>
</gene>
<dbReference type="Pfam" id="PF01047">
    <property type="entry name" value="MarR"/>
    <property type="match status" value="1"/>
</dbReference>
<dbReference type="InterPro" id="IPR036390">
    <property type="entry name" value="WH_DNA-bd_sf"/>
</dbReference>
<sequence length="131" mass="14961">MLEQLAGLRSNQSYEAGVQIANLWLMALRLRQVIFGNDLFADPAWDMLLDLHSAEARNEKVKITSLSAMARVPSSTSCRWARILTQKGLIVREKDPVDKRRVYVRLSPDARQLMRVYFDTLLEKGTHNTSS</sequence>
<dbReference type="SUPFAM" id="SSF46785">
    <property type="entry name" value="Winged helix' DNA-binding domain"/>
    <property type="match status" value="1"/>
</dbReference>
<proteinExistence type="predicted"/>
<dbReference type="InterPro" id="IPR036388">
    <property type="entry name" value="WH-like_DNA-bd_sf"/>
</dbReference>
<dbReference type="KEGG" id="span:AWL63_18575"/>
<evidence type="ECO:0000313" key="2">
    <source>
        <dbReference type="EMBL" id="AOH86931.1"/>
    </source>
</evidence>
<name>A0A1B3ZHP8_9SPHN</name>
<dbReference type="EMBL" id="CP014168">
    <property type="protein sequence ID" value="AOH86931.1"/>
    <property type="molecule type" value="Genomic_DNA"/>
</dbReference>
<dbReference type="Proteomes" id="UP000094256">
    <property type="component" value="Chromosome"/>
</dbReference>
<protein>
    <recommendedName>
        <fullName evidence="1">HTH marR-type domain-containing protein</fullName>
    </recommendedName>
</protein>
<evidence type="ECO:0000313" key="3">
    <source>
        <dbReference type="Proteomes" id="UP000094256"/>
    </source>
</evidence>
<dbReference type="AlphaFoldDB" id="A0A1B3ZHP8"/>
<dbReference type="InterPro" id="IPR000835">
    <property type="entry name" value="HTH_MarR-typ"/>
</dbReference>
<feature type="domain" description="HTH marR-type" evidence="1">
    <location>
        <begin position="58"/>
        <end position="102"/>
    </location>
</feature>
<reference evidence="2 3" key="1">
    <citation type="submission" date="2016-01" db="EMBL/GenBank/DDBJ databases">
        <title>Complete genome and mega plasmid sequence of Sphingomonas panacis DCY99 elicits systemic resistance in rice to Xanthomonas oryzae.</title>
        <authorList>
            <person name="Kim Y.J."/>
            <person name="Yang D.C."/>
            <person name="Sing P."/>
        </authorList>
    </citation>
    <scope>NUCLEOTIDE SEQUENCE [LARGE SCALE GENOMIC DNA]</scope>
    <source>
        <strain evidence="2 3">DCY99</strain>
    </source>
</reference>
<accession>A0A1B3ZHP8</accession>
<keyword evidence="3" id="KW-1185">Reference proteome</keyword>
<dbReference type="GO" id="GO:0003700">
    <property type="term" value="F:DNA-binding transcription factor activity"/>
    <property type="evidence" value="ECO:0007669"/>
    <property type="project" value="InterPro"/>
</dbReference>